<dbReference type="EMBL" id="KZ824563">
    <property type="protein sequence ID" value="RAK85781.1"/>
    <property type="molecule type" value="Genomic_DNA"/>
</dbReference>
<name>A0ACD1I704_9EURO</name>
<accession>A0ACD1I704</accession>
<reference evidence="1" key="1">
    <citation type="submission" date="2018-02" db="EMBL/GenBank/DDBJ databases">
        <title>The genomes of Aspergillus section Nigri reveals drivers in fungal speciation.</title>
        <authorList>
            <consortium name="DOE Joint Genome Institute"/>
            <person name="Vesth T.C."/>
            <person name="Nybo J."/>
            <person name="Theobald S."/>
            <person name="Brandl J."/>
            <person name="Frisvad J.C."/>
            <person name="Nielsen K.F."/>
            <person name="Lyhne E.K."/>
            <person name="Kogle M.E."/>
            <person name="Kuo A."/>
            <person name="Riley R."/>
            <person name="Clum A."/>
            <person name="Nolan M."/>
            <person name="Lipzen A."/>
            <person name="Salamov A."/>
            <person name="Henrissat B."/>
            <person name="Wiebenga A."/>
            <person name="De vries R.P."/>
            <person name="Grigoriev I.V."/>
            <person name="Mortensen U.H."/>
            <person name="Andersen M.R."/>
            <person name="Baker S.E."/>
        </authorList>
    </citation>
    <scope>NUCLEOTIDE SEQUENCE</scope>
    <source>
        <strain evidence="1">CBS 115574</strain>
    </source>
</reference>
<gene>
    <name evidence="1" type="ORF">BO79DRAFT_239623</name>
</gene>
<keyword evidence="2" id="KW-1185">Reference proteome</keyword>
<dbReference type="Proteomes" id="UP000249748">
    <property type="component" value="Unassembled WGS sequence"/>
</dbReference>
<organism evidence="1 2">
    <name type="scientific">Aspergillus costaricaensis CBS 115574</name>
    <dbReference type="NCBI Taxonomy" id="1448317"/>
    <lineage>
        <taxon>Eukaryota</taxon>
        <taxon>Fungi</taxon>
        <taxon>Dikarya</taxon>
        <taxon>Ascomycota</taxon>
        <taxon>Pezizomycotina</taxon>
        <taxon>Eurotiomycetes</taxon>
        <taxon>Eurotiomycetidae</taxon>
        <taxon>Eurotiales</taxon>
        <taxon>Aspergillaceae</taxon>
        <taxon>Aspergillus</taxon>
        <taxon>Aspergillus subgen. Circumdati</taxon>
    </lineage>
</organism>
<evidence type="ECO:0000313" key="1">
    <source>
        <dbReference type="EMBL" id="RAK85781.1"/>
    </source>
</evidence>
<proteinExistence type="predicted"/>
<protein>
    <submittedName>
        <fullName evidence="1">Uncharacterized protein</fullName>
    </submittedName>
</protein>
<evidence type="ECO:0000313" key="2">
    <source>
        <dbReference type="Proteomes" id="UP000249748"/>
    </source>
</evidence>
<sequence length="227" mass="25101">MALSAGNANLSLTEHLSAPPKASLQLLGTHNVNEDNNIIDFDIWVDCSKTVGIRSAKFLTENDVESRCWSYSADCDNDEQSWTLHKSGHFLNGDCTALRTHIERLAQKTAYGGSVEVSFHTPSIQSEARNNASAENGHIAQVFLEWAFECPFTPTDKVWSELVMNAMVDHKKGWIEPDVPRPSHGMSPLRRAMRDNGTSRVVSRDQNANGVTHSIRQFSSWGGDSSA</sequence>